<feature type="transmembrane region" description="Helical" evidence="1">
    <location>
        <begin position="52"/>
        <end position="72"/>
    </location>
</feature>
<dbReference type="AlphaFoldDB" id="A0AAV4W551"/>
<proteinExistence type="predicted"/>
<evidence type="ECO:0000256" key="1">
    <source>
        <dbReference type="SAM" id="Phobius"/>
    </source>
</evidence>
<evidence type="ECO:0000313" key="3">
    <source>
        <dbReference type="Proteomes" id="UP001054837"/>
    </source>
</evidence>
<evidence type="ECO:0000313" key="2">
    <source>
        <dbReference type="EMBL" id="GIY76999.1"/>
    </source>
</evidence>
<dbReference type="Proteomes" id="UP001054837">
    <property type="component" value="Unassembled WGS sequence"/>
</dbReference>
<keyword evidence="1" id="KW-1133">Transmembrane helix</keyword>
<keyword evidence="1" id="KW-0472">Membrane</keyword>
<accession>A0AAV4W551</accession>
<name>A0AAV4W551_9ARAC</name>
<dbReference type="EMBL" id="BPLQ01014068">
    <property type="protein sequence ID" value="GIY76999.1"/>
    <property type="molecule type" value="Genomic_DNA"/>
</dbReference>
<gene>
    <name evidence="2" type="ORF">CDAR_273311</name>
</gene>
<sequence length="169" mass="18934">MELNDFIYNRLSIPFTVYCVIGCRNSFHSLRTSQLVKEFASLTRNAYAIQNAYSFIVNITFKIFIYCASFFLRIHCGVYRKFRETITSPSPGNNGARVLTNSFLCSQAGVASVNPAIRQVMSEASENSTASSAFSRIQCPRTISEPRNENVPTSLVARIMVYGDITSVR</sequence>
<organism evidence="2 3">
    <name type="scientific">Caerostris darwini</name>
    <dbReference type="NCBI Taxonomy" id="1538125"/>
    <lineage>
        <taxon>Eukaryota</taxon>
        <taxon>Metazoa</taxon>
        <taxon>Ecdysozoa</taxon>
        <taxon>Arthropoda</taxon>
        <taxon>Chelicerata</taxon>
        <taxon>Arachnida</taxon>
        <taxon>Araneae</taxon>
        <taxon>Araneomorphae</taxon>
        <taxon>Entelegynae</taxon>
        <taxon>Araneoidea</taxon>
        <taxon>Araneidae</taxon>
        <taxon>Caerostris</taxon>
    </lineage>
</organism>
<comment type="caution">
    <text evidence="2">The sequence shown here is derived from an EMBL/GenBank/DDBJ whole genome shotgun (WGS) entry which is preliminary data.</text>
</comment>
<reference evidence="2 3" key="1">
    <citation type="submission" date="2021-06" db="EMBL/GenBank/DDBJ databases">
        <title>Caerostris darwini draft genome.</title>
        <authorList>
            <person name="Kono N."/>
            <person name="Arakawa K."/>
        </authorList>
    </citation>
    <scope>NUCLEOTIDE SEQUENCE [LARGE SCALE GENOMIC DNA]</scope>
</reference>
<keyword evidence="3" id="KW-1185">Reference proteome</keyword>
<protein>
    <submittedName>
        <fullName evidence="2">Uncharacterized protein</fullName>
    </submittedName>
</protein>
<keyword evidence="1" id="KW-0812">Transmembrane</keyword>